<evidence type="ECO:0000259" key="1">
    <source>
        <dbReference type="Pfam" id="PF11706"/>
    </source>
</evidence>
<dbReference type="InterPro" id="IPR021005">
    <property type="entry name" value="Znf_CGNR"/>
</dbReference>
<dbReference type="Pfam" id="PF07336">
    <property type="entry name" value="ABATE"/>
    <property type="match status" value="1"/>
</dbReference>
<reference evidence="2 3" key="1">
    <citation type="submission" date="2018-05" db="EMBL/GenBank/DDBJ databases">
        <title>Streptomyces venezuelae.</title>
        <authorList>
            <person name="Kim W."/>
            <person name="Lee N."/>
            <person name="Cho B.-K."/>
        </authorList>
    </citation>
    <scope>NUCLEOTIDE SEQUENCE [LARGE SCALE GENOMIC DNA]</scope>
    <source>
        <strain evidence="2 3">ATCC 14584</strain>
    </source>
</reference>
<dbReference type="Gene3D" id="1.10.3300.10">
    <property type="entry name" value="Jann2411-like domain"/>
    <property type="match status" value="1"/>
</dbReference>
<accession>A0A5P2C7E5</accession>
<dbReference type="PANTHER" id="PTHR35525:SF3">
    <property type="entry name" value="BLL6575 PROTEIN"/>
    <property type="match status" value="1"/>
</dbReference>
<organism evidence="2 3">
    <name type="scientific">Streptomyces venezuelae</name>
    <dbReference type="NCBI Taxonomy" id="54571"/>
    <lineage>
        <taxon>Bacteria</taxon>
        <taxon>Bacillati</taxon>
        <taxon>Actinomycetota</taxon>
        <taxon>Actinomycetes</taxon>
        <taxon>Kitasatosporales</taxon>
        <taxon>Streptomycetaceae</taxon>
        <taxon>Streptomyces</taxon>
    </lineage>
</organism>
<dbReference type="Pfam" id="PF11706">
    <property type="entry name" value="zf-CGNR"/>
    <property type="match status" value="1"/>
</dbReference>
<evidence type="ECO:0000313" key="2">
    <source>
        <dbReference type="EMBL" id="QES38695.1"/>
    </source>
</evidence>
<dbReference type="InterPro" id="IPR023286">
    <property type="entry name" value="ABATE_dom_sf"/>
</dbReference>
<dbReference type="PANTHER" id="PTHR35525">
    <property type="entry name" value="BLL6575 PROTEIN"/>
    <property type="match status" value="1"/>
</dbReference>
<dbReference type="InterPro" id="IPR010852">
    <property type="entry name" value="ABATE"/>
</dbReference>
<protein>
    <recommendedName>
        <fullName evidence="1">Zinc finger CGNR domain-containing protein</fullName>
    </recommendedName>
</protein>
<feature type="domain" description="Zinc finger CGNR" evidence="1">
    <location>
        <begin position="133"/>
        <end position="176"/>
    </location>
</feature>
<dbReference type="AlphaFoldDB" id="A0A5P2C7E5"/>
<evidence type="ECO:0000313" key="3">
    <source>
        <dbReference type="Proteomes" id="UP000322927"/>
    </source>
</evidence>
<dbReference type="Proteomes" id="UP000322927">
    <property type="component" value="Chromosome"/>
</dbReference>
<dbReference type="OrthoDB" id="3531194at2"/>
<sequence length="182" mass="19258">MATDLVNTAALVRRSTGESLVDAAALGRFLAGHDLSAEALPSGRDPSPEDLEDVLALRHEVRTLLESTDEDALAVGANALVERAGTRPVLERDADGHWHWFTTAGPGAALADELAALIGTGLLGVLHTLSGDRVRHCASPTCDGMFVDTSKAGRRRYCTPGLCGNRLNVARHRARQLAEDTG</sequence>
<gene>
    <name evidence="2" type="ORF">DEJ48_00915</name>
</gene>
<dbReference type="SUPFAM" id="SSF160904">
    <property type="entry name" value="Jann2411-like"/>
    <property type="match status" value="1"/>
</dbReference>
<name>A0A5P2C7E5_STRVZ</name>
<dbReference type="EMBL" id="CP029192">
    <property type="protein sequence ID" value="QES38695.1"/>
    <property type="molecule type" value="Genomic_DNA"/>
</dbReference>
<proteinExistence type="predicted"/>